<dbReference type="Gramene" id="Pp3c12_7560V3.2">
    <property type="protein sequence ID" value="PAC:32975069.CDS.1"/>
    <property type="gene ID" value="Pp3c12_7560"/>
</dbReference>
<reference evidence="1 2" key="1">
    <citation type="journal article" date="2008" name="Science">
        <title>The Physcomitrella genome reveals evolutionary insights into the conquest of land by plants.</title>
        <authorList>
            <person name="Rensing S."/>
            <person name="Lang D."/>
            <person name="Zimmer A."/>
            <person name="Terry A."/>
            <person name="Salamov A."/>
            <person name="Shapiro H."/>
            <person name="Nishiyama T."/>
            <person name="Perroud P.-F."/>
            <person name="Lindquist E."/>
            <person name="Kamisugi Y."/>
            <person name="Tanahashi T."/>
            <person name="Sakakibara K."/>
            <person name="Fujita T."/>
            <person name="Oishi K."/>
            <person name="Shin-I T."/>
            <person name="Kuroki Y."/>
            <person name="Toyoda A."/>
            <person name="Suzuki Y."/>
            <person name="Hashimoto A."/>
            <person name="Yamaguchi K."/>
            <person name="Sugano A."/>
            <person name="Kohara Y."/>
            <person name="Fujiyama A."/>
            <person name="Anterola A."/>
            <person name="Aoki S."/>
            <person name="Ashton N."/>
            <person name="Barbazuk W.B."/>
            <person name="Barker E."/>
            <person name="Bennetzen J."/>
            <person name="Bezanilla M."/>
            <person name="Blankenship R."/>
            <person name="Cho S.H."/>
            <person name="Dutcher S."/>
            <person name="Estelle M."/>
            <person name="Fawcett J.A."/>
            <person name="Gundlach H."/>
            <person name="Hanada K."/>
            <person name="Heyl A."/>
            <person name="Hicks K.A."/>
            <person name="Hugh J."/>
            <person name="Lohr M."/>
            <person name="Mayer K."/>
            <person name="Melkozernov A."/>
            <person name="Murata T."/>
            <person name="Nelson D."/>
            <person name="Pils B."/>
            <person name="Prigge M."/>
            <person name="Reiss B."/>
            <person name="Renner T."/>
            <person name="Rombauts S."/>
            <person name="Rushton P."/>
            <person name="Sanderfoot A."/>
            <person name="Schween G."/>
            <person name="Shiu S.-H."/>
            <person name="Stueber K."/>
            <person name="Theodoulou F.L."/>
            <person name="Tu H."/>
            <person name="Van de Peer Y."/>
            <person name="Verrier P.J."/>
            <person name="Waters E."/>
            <person name="Wood A."/>
            <person name="Yang L."/>
            <person name="Cove D."/>
            <person name="Cuming A."/>
            <person name="Hasebe M."/>
            <person name="Lucas S."/>
            <person name="Mishler D.B."/>
            <person name="Reski R."/>
            <person name="Grigoriev I."/>
            <person name="Quatrano R.S."/>
            <person name="Boore J.L."/>
        </authorList>
    </citation>
    <scope>NUCLEOTIDE SEQUENCE [LARGE SCALE GENOMIC DNA]</scope>
    <source>
        <strain evidence="1 2">cv. Gransden 2004</strain>
    </source>
</reference>
<protein>
    <submittedName>
        <fullName evidence="1">Uncharacterized protein</fullName>
    </submittedName>
</protein>
<evidence type="ECO:0000313" key="2">
    <source>
        <dbReference type="Proteomes" id="UP000006727"/>
    </source>
</evidence>
<organism evidence="1 2">
    <name type="scientific">Physcomitrium patens</name>
    <name type="common">Spreading-leaved earth moss</name>
    <name type="synonym">Physcomitrella patens</name>
    <dbReference type="NCBI Taxonomy" id="3218"/>
    <lineage>
        <taxon>Eukaryota</taxon>
        <taxon>Viridiplantae</taxon>
        <taxon>Streptophyta</taxon>
        <taxon>Embryophyta</taxon>
        <taxon>Bryophyta</taxon>
        <taxon>Bryophytina</taxon>
        <taxon>Bryopsida</taxon>
        <taxon>Funariidae</taxon>
        <taxon>Funariales</taxon>
        <taxon>Funariaceae</taxon>
        <taxon>Physcomitrium</taxon>
    </lineage>
</organism>
<dbReference type="EMBL" id="ABEU02000012">
    <property type="status" value="NOT_ANNOTATED_CDS"/>
    <property type="molecule type" value="Genomic_DNA"/>
</dbReference>
<reference evidence="1" key="3">
    <citation type="submission" date="2020-12" db="UniProtKB">
        <authorList>
            <consortium name="EnsemblPlants"/>
        </authorList>
    </citation>
    <scope>IDENTIFICATION</scope>
</reference>
<dbReference type="EnsemblPlants" id="Pp3c12_7560V3.2">
    <property type="protein sequence ID" value="PAC:32975069.CDS.1"/>
    <property type="gene ID" value="Pp3c12_7560"/>
</dbReference>
<name>A9S8R0_PHYPA</name>
<reference evidence="1 2" key="2">
    <citation type="journal article" date="2018" name="Plant J.">
        <title>The Physcomitrella patens chromosome-scale assembly reveals moss genome structure and evolution.</title>
        <authorList>
            <person name="Lang D."/>
            <person name="Ullrich K.K."/>
            <person name="Murat F."/>
            <person name="Fuchs J."/>
            <person name="Jenkins J."/>
            <person name="Haas F.B."/>
            <person name="Piednoel M."/>
            <person name="Gundlach H."/>
            <person name="Van Bel M."/>
            <person name="Meyberg R."/>
            <person name="Vives C."/>
            <person name="Morata J."/>
            <person name="Symeonidi A."/>
            <person name="Hiss M."/>
            <person name="Muchero W."/>
            <person name="Kamisugi Y."/>
            <person name="Saleh O."/>
            <person name="Blanc G."/>
            <person name="Decker E.L."/>
            <person name="van Gessel N."/>
            <person name="Grimwood J."/>
            <person name="Hayes R.D."/>
            <person name="Graham S.W."/>
            <person name="Gunter L.E."/>
            <person name="McDaniel S.F."/>
            <person name="Hoernstein S.N.W."/>
            <person name="Larsson A."/>
            <person name="Li F.W."/>
            <person name="Perroud P.F."/>
            <person name="Phillips J."/>
            <person name="Ranjan P."/>
            <person name="Rokshar D.S."/>
            <person name="Rothfels C.J."/>
            <person name="Schneider L."/>
            <person name="Shu S."/>
            <person name="Stevenson D.W."/>
            <person name="Thummler F."/>
            <person name="Tillich M."/>
            <person name="Villarreal Aguilar J.C."/>
            <person name="Widiez T."/>
            <person name="Wong G.K."/>
            <person name="Wymore A."/>
            <person name="Zhang Y."/>
            <person name="Zimmer A.D."/>
            <person name="Quatrano R.S."/>
            <person name="Mayer K.F.X."/>
            <person name="Goodstein D."/>
            <person name="Casacuberta J.M."/>
            <person name="Vandepoele K."/>
            <person name="Reski R."/>
            <person name="Cuming A.C."/>
            <person name="Tuskan G.A."/>
            <person name="Maumus F."/>
            <person name="Salse J."/>
            <person name="Schmutz J."/>
            <person name="Rensing S.A."/>
        </authorList>
    </citation>
    <scope>NUCLEOTIDE SEQUENCE [LARGE SCALE GENOMIC DNA]</scope>
    <source>
        <strain evidence="1 2">cv. Gransden 2004</strain>
    </source>
</reference>
<dbReference type="AlphaFoldDB" id="A9S8R0"/>
<proteinExistence type="predicted"/>
<evidence type="ECO:0000313" key="1">
    <source>
        <dbReference type="EnsemblPlants" id="PAC:32975069.CDS.1"/>
    </source>
</evidence>
<dbReference type="Proteomes" id="UP000006727">
    <property type="component" value="Chromosome 12"/>
</dbReference>
<sequence length="64" mass="7833">MANHNLIRIWNFTNTRVVNYNKIIEMYKDFIKSKLSYINFTIKKQMKLIITIKSNNKMDAFKFR</sequence>
<accession>A9S8R0</accession>
<keyword evidence="2" id="KW-1185">Reference proteome</keyword>